<evidence type="ECO:0000313" key="12">
    <source>
        <dbReference type="EMBL" id="QBD75474.1"/>
    </source>
</evidence>
<evidence type="ECO:0000256" key="4">
    <source>
        <dbReference type="ARBA" id="ARBA00022670"/>
    </source>
</evidence>
<sequence length="1080" mass="120108">MGTTGYLRFPTIYRDQLVFTAEDDLWRVSINGGRAERLTAGVAAATRAHFSPDGQQIAFTGNDEGPDEVYVMPADGGPSRRLTYHAGHAEVVGWQPDGAQILYASSDGLPSLRWRMLSGISPQGGEPVRLPYGIANAIAFGPNGAVVLGRNMREPAFWKRYRGGTVGYLWIDAQGTGEFKRLLDLNSNIATPCWVGNRIFFLSDHEGISNVYSCLPSGEDLRRHSSQETFYARNLATDGHRCVYHAGGDLFVLDPASNQETRLKVDLAGSQAQRARQFVSAGKFMDSYALHPKGQAVALTTRGKAFSLSNWEGAGVQHGQKDGPRYRLIDWLADGKRLVAVSDAGDEPRLIVFRADGSTPDRTLGQLDIGHVTALRAAPVGDLVLLVNHRNEVLLVDLAAETLRVLDRSDYGRLEDGELVHGIAWSPDGRWVAYEQAIQAQQSIIKLCRLESGETYQVTDAVRRDTKPAFDPAGRYLYFLSARDFDPVPDAMHFEFSFPKGVRPYLITLRKNLRSPFQPESSLLTSEDEVKKAEKAGGNPSEPERVEIDLDGITDRIVAFPVPEGRYGRVIGARNGAFFTSLPIEGIRTDEMLGYKPKSNGSLEWYDFEKRKQEHIADEIGDIRGNADGTMVLCYSHDRLRVLKAGEKPPEGSSSSAADKPGRESGWLDLERLKVSIRPGAEWRQMFGEAWRLQREQFWVADLAGVDWQGVYARYSPLVERLTSRGELSDLLWEMQGELGSSHAYEFGGEYRSHPEYHQGFLGVDWRFDADEGVYRIAHIVRGDPWNAKETSPLLAPGVDAKVGDAVLAINGQHLTAEQGPQQPLVNQAETEVQILLQPTNGPARSVTVRALASEFGARYRDWVEANRRLVHEKTHGRVGYVHIPDMWADGYAEFHRYYLAEYDHEGLIVDVRWNGGGAVSGLVLEKLARPRLGYAFQRWSTPDPYIYNSPRGKLVAITNENAGSDGDIFSHTFKLMGLGPLIGKRTWGGVIGISPYMPLADGTITTQPEFSFWFKDVGWGVENYGTDPTIDVDYTPQDYARGFDPQLERGIAEALRLIEEYPAATPTPEQHPYRGYPKK</sequence>
<dbReference type="OrthoDB" id="9812068at2"/>
<dbReference type="Pfam" id="PF14685">
    <property type="entry name" value="PDZ_Tricorn"/>
    <property type="match status" value="1"/>
</dbReference>
<feature type="domain" description="Tail specific protease" evidence="11">
    <location>
        <begin position="842"/>
        <end position="1034"/>
    </location>
</feature>
<dbReference type="Proteomes" id="UP000290365">
    <property type="component" value="Chromosome"/>
</dbReference>
<dbReference type="SUPFAM" id="SSF50156">
    <property type="entry name" value="PDZ domain-like"/>
    <property type="match status" value="1"/>
</dbReference>
<dbReference type="Pfam" id="PF03572">
    <property type="entry name" value="Peptidase_S41"/>
    <property type="match status" value="1"/>
</dbReference>
<comment type="subcellular location">
    <subcellularLocation>
        <location evidence="1 7">Cytoplasm</location>
    </subcellularLocation>
</comment>
<dbReference type="Gene3D" id="3.30.750.44">
    <property type="match status" value="1"/>
</dbReference>
<dbReference type="GO" id="GO:0005737">
    <property type="term" value="C:cytoplasm"/>
    <property type="evidence" value="ECO:0007669"/>
    <property type="project" value="UniProtKB-SubCell"/>
</dbReference>
<evidence type="ECO:0000256" key="10">
    <source>
        <dbReference type="SAM" id="MobiDB-lite"/>
    </source>
</evidence>
<dbReference type="SMART" id="SM00245">
    <property type="entry name" value="TSPc"/>
    <property type="match status" value="1"/>
</dbReference>
<keyword evidence="13" id="KW-1185">Reference proteome</keyword>
<keyword evidence="4 7" id="KW-0645">Protease</keyword>
<evidence type="ECO:0000313" key="13">
    <source>
        <dbReference type="Proteomes" id="UP000290365"/>
    </source>
</evidence>
<evidence type="ECO:0000256" key="2">
    <source>
        <dbReference type="ARBA" id="ARBA00008524"/>
    </source>
</evidence>
<feature type="active site" description="Charge relay system" evidence="8">
    <location>
        <position position="1023"/>
    </location>
</feature>
<dbReference type="PANTHER" id="PTHR43253:SF1">
    <property type="entry name" value="TRICORN PROTEASE HOMOLOG 2-RELATED"/>
    <property type="match status" value="1"/>
</dbReference>
<gene>
    <name evidence="12" type="ORF">EPA93_05440</name>
</gene>
<protein>
    <recommendedName>
        <fullName evidence="7">Tricorn protease homolog</fullName>
        <ecNumber evidence="7">3.4.21.-</ecNumber>
    </recommendedName>
</protein>
<dbReference type="InterPro" id="IPR005151">
    <property type="entry name" value="Tail-specific_protease"/>
</dbReference>
<dbReference type="InterPro" id="IPR015943">
    <property type="entry name" value="WD40/YVTN_repeat-like_dom_sf"/>
</dbReference>
<dbReference type="Gene3D" id="3.90.226.10">
    <property type="entry name" value="2-enoyl-CoA Hydratase, Chain A, domain 1"/>
    <property type="match status" value="1"/>
</dbReference>
<keyword evidence="3 7" id="KW-0963">Cytoplasm</keyword>
<name>A0A4P6JK08_KTERU</name>
<organism evidence="12 13">
    <name type="scientific">Ktedonosporobacter rubrisoli</name>
    <dbReference type="NCBI Taxonomy" id="2509675"/>
    <lineage>
        <taxon>Bacteria</taxon>
        <taxon>Bacillati</taxon>
        <taxon>Chloroflexota</taxon>
        <taxon>Ktedonobacteria</taxon>
        <taxon>Ktedonobacterales</taxon>
        <taxon>Ktedonosporobacteraceae</taxon>
        <taxon>Ktedonosporobacter</taxon>
    </lineage>
</organism>
<feature type="region of interest" description="Disordered" evidence="10">
    <location>
        <begin position="518"/>
        <end position="544"/>
    </location>
</feature>
<dbReference type="Gene3D" id="2.30.42.10">
    <property type="match status" value="1"/>
</dbReference>
<feature type="site" description="Transition state stabilizer; via amide nitrogen" evidence="9">
    <location>
        <position position="966"/>
    </location>
</feature>
<dbReference type="KEGG" id="kbs:EPA93_05440"/>
<dbReference type="Pfam" id="PF26549">
    <property type="entry name" value="Tricorn_N"/>
    <property type="match status" value="1"/>
</dbReference>
<evidence type="ECO:0000256" key="6">
    <source>
        <dbReference type="ARBA" id="ARBA00022825"/>
    </source>
</evidence>
<dbReference type="AlphaFoldDB" id="A0A4P6JK08"/>
<keyword evidence="5 7" id="KW-0378">Hydrolase</keyword>
<comment type="function">
    <text evidence="7">Degrades oligopeptides.</text>
</comment>
<dbReference type="Pfam" id="PF26550">
    <property type="entry name" value="Tricorn_2nd"/>
    <property type="match status" value="1"/>
</dbReference>
<dbReference type="InterPro" id="IPR012393">
    <property type="entry name" value="Tricorn_protease"/>
</dbReference>
<evidence type="ECO:0000256" key="7">
    <source>
        <dbReference type="PIRNR" id="PIRNR036421"/>
    </source>
</evidence>
<evidence type="ECO:0000256" key="8">
    <source>
        <dbReference type="PIRSR" id="PIRSR036421-1"/>
    </source>
</evidence>
<dbReference type="SUPFAM" id="SSF69304">
    <property type="entry name" value="Tricorn protease N-terminal domain"/>
    <property type="match status" value="1"/>
</dbReference>
<comment type="similarity">
    <text evidence="2 7">Belongs to the peptidase S41B family.</text>
</comment>
<dbReference type="PANTHER" id="PTHR43253">
    <property type="entry name" value="TRICORN PROTEASE HOMOLOG 2-RELATED"/>
    <property type="match status" value="1"/>
</dbReference>
<dbReference type="PIRSF" id="PIRSF036421">
    <property type="entry name" value="Tricorn_protease"/>
    <property type="match status" value="1"/>
</dbReference>
<dbReference type="InterPro" id="IPR029414">
    <property type="entry name" value="Tricorn_PDZ"/>
</dbReference>
<dbReference type="Gene3D" id="2.120.10.60">
    <property type="entry name" value="Tricorn protease N-terminal domain"/>
    <property type="match status" value="1"/>
</dbReference>
<dbReference type="InterPro" id="IPR029045">
    <property type="entry name" value="ClpP/crotonase-like_dom_sf"/>
</dbReference>
<evidence type="ECO:0000256" key="9">
    <source>
        <dbReference type="PIRSR" id="PIRSR036421-3"/>
    </source>
</evidence>
<proteinExistence type="inferred from homology"/>
<dbReference type="RefSeq" id="WP_129886072.1">
    <property type="nucleotide sequence ID" value="NZ_CP035758.1"/>
</dbReference>
<dbReference type="GO" id="GO:0006508">
    <property type="term" value="P:proteolysis"/>
    <property type="evidence" value="ECO:0007669"/>
    <property type="project" value="UniProtKB-UniRule"/>
</dbReference>
<dbReference type="InterPro" id="IPR036034">
    <property type="entry name" value="PDZ_sf"/>
</dbReference>
<feature type="active site" description="Nucleophile" evidence="8">
    <location>
        <position position="965"/>
    </location>
</feature>
<evidence type="ECO:0000256" key="1">
    <source>
        <dbReference type="ARBA" id="ARBA00004496"/>
    </source>
</evidence>
<dbReference type="EC" id="3.4.21.-" evidence="7"/>
<dbReference type="EMBL" id="CP035758">
    <property type="protein sequence ID" value="QBD75474.1"/>
    <property type="molecule type" value="Genomic_DNA"/>
</dbReference>
<evidence type="ECO:0000259" key="11">
    <source>
        <dbReference type="SMART" id="SM00245"/>
    </source>
</evidence>
<dbReference type="GO" id="GO:0008236">
    <property type="term" value="F:serine-type peptidase activity"/>
    <property type="evidence" value="ECO:0007669"/>
    <property type="project" value="UniProtKB-UniRule"/>
</dbReference>
<reference evidence="12 13" key="1">
    <citation type="submission" date="2019-01" db="EMBL/GenBank/DDBJ databases">
        <title>Ktedonosporobacter rubrisoli SCAWS-G2.</title>
        <authorList>
            <person name="Huang Y."/>
            <person name="Yan B."/>
        </authorList>
    </citation>
    <scope>NUCLEOTIDE SEQUENCE [LARGE SCALE GENOMIC DNA]</scope>
    <source>
        <strain evidence="12 13">SCAWS-G2</strain>
    </source>
</reference>
<dbReference type="SUPFAM" id="SSF82171">
    <property type="entry name" value="DPP6 N-terminal domain-like"/>
    <property type="match status" value="1"/>
</dbReference>
<dbReference type="InterPro" id="IPR028204">
    <property type="entry name" value="Tricorn_C1"/>
</dbReference>
<dbReference type="CDD" id="cd07562">
    <property type="entry name" value="Peptidase_S41_TRI"/>
    <property type="match status" value="1"/>
</dbReference>
<keyword evidence="6 7" id="KW-0720">Serine protease</keyword>
<accession>A0A4P6JK08</accession>
<evidence type="ECO:0000256" key="5">
    <source>
        <dbReference type="ARBA" id="ARBA00022801"/>
    </source>
</evidence>
<dbReference type="Pfam" id="PF14684">
    <property type="entry name" value="Tricorn_C1"/>
    <property type="match status" value="1"/>
</dbReference>
<evidence type="ECO:0000256" key="3">
    <source>
        <dbReference type="ARBA" id="ARBA00022490"/>
    </source>
</evidence>
<feature type="active site" description="Charge relay system" evidence="8">
    <location>
        <position position="743"/>
    </location>
</feature>
<dbReference type="Gene3D" id="2.130.10.10">
    <property type="entry name" value="YVTN repeat-like/Quinoprotein amine dehydrogenase"/>
    <property type="match status" value="1"/>
</dbReference>
<dbReference type="SUPFAM" id="SSF52096">
    <property type="entry name" value="ClpP/crotonase"/>
    <property type="match status" value="1"/>
</dbReference>